<accession>A0A5B6V2B7</accession>
<comment type="caution">
    <text evidence="2">The sequence shown here is derived from an EMBL/GenBank/DDBJ whole genome shotgun (WGS) entry which is preliminary data.</text>
</comment>
<dbReference type="OrthoDB" id="513595at2759"/>
<feature type="region of interest" description="Disordered" evidence="1">
    <location>
        <begin position="232"/>
        <end position="257"/>
    </location>
</feature>
<evidence type="ECO:0000313" key="3">
    <source>
        <dbReference type="Proteomes" id="UP000325315"/>
    </source>
</evidence>
<dbReference type="EMBL" id="SMMG02000009">
    <property type="protein sequence ID" value="KAA3463181.1"/>
    <property type="molecule type" value="Genomic_DNA"/>
</dbReference>
<feature type="compositionally biased region" description="Pro residues" evidence="1">
    <location>
        <begin position="64"/>
        <end position="89"/>
    </location>
</feature>
<keyword evidence="3" id="KW-1185">Reference proteome</keyword>
<evidence type="ECO:0000256" key="1">
    <source>
        <dbReference type="SAM" id="MobiDB-lite"/>
    </source>
</evidence>
<dbReference type="PANTHER" id="PTHR13413">
    <property type="entry name" value="YLP MOTIF CONTAINING PROTEIN NUCLEAR PROTEIN ZAP"/>
    <property type="match status" value="1"/>
</dbReference>
<proteinExistence type="predicted"/>
<sequence>MDQYYHHQQPRSQWRQPPPPQQPSPCPVCSIPHFPFCPPYPPYHHQNPNYPQHPNYARPGFDPFQPPAPPPPPPPPQPAPALPLPPPPYINGFADPRSWHTNPNYGYDYATAGGGDVDRSYKRPRIEEGCSGPARILTEDERRLKLIRDHGAASFSGFNQENKSLHNNINNNNNVNLMPPRSSEMYNIEDSLNNYTDYYGNNNYNYNQPQQIQHKDSVPTAVNHWQGYEQRLGGYLPHPGGNHMSQLPPPPLPASPPPPLPVEAYSSSSNSSVSLFPVGVSSSVTAHSTYPVVTEPYYQNKPPPHAFHREDPQVIHRTSSVKYAAIPPKELSSDKAKFVDASELFKMPHRASRPDHIVIILRGLPGSGKSYLAKMLRDLEVENGGDAPRIHSMDDYFMTEVEKDEEIEVSKSSSSVRSKKTVKKMVMEYCYEPEMEEAYRESMLKAFKRTLEDGIFSFVIGMALQMNTRLMNTTDFYFCSIIIVICSLSGLDDVCGRKINAHALLTFSTNYRCSFCSAIDPFLAVDDRNLRVADFAQFWAIGKRSGYEVYVLEATYKDPVGCAARNVHGFTLDDIQQMAGQWEEAPSLYLQLDIKSLFHGDDLKESGIQEIGCSWKSHLENLFVALYNLFWHRFVMFLHPGRIVVDMDMEDGDHEEGLSGQQEQKTEKVNLPTLGDHVREDSSKDEKRWDAEGDYLVEVKELSRSKWSNNLDEDETEGSEAIKGNLNALSGLIQAYGNKGKSVRWSDQGGDTGFLIGAAKKAKMLSLVIGPGAGYNLKSNPLPKEESHTSNSIGNSKKQSSFQERLRAEHESFKAVFDRKKRIGGLDLDEDQ</sequence>
<feature type="compositionally biased region" description="Pro residues" evidence="1">
    <location>
        <begin position="16"/>
        <end position="26"/>
    </location>
</feature>
<dbReference type="Gene3D" id="3.40.50.300">
    <property type="entry name" value="P-loop containing nucleotide triphosphate hydrolases"/>
    <property type="match status" value="1"/>
</dbReference>
<dbReference type="InterPro" id="IPR027417">
    <property type="entry name" value="P-loop_NTPase"/>
</dbReference>
<feature type="region of interest" description="Disordered" evidence="1">
    <location>
        <begin position="1"/>
        <end position="26"/>
    </location>
</feature>
<feature type="region of interest" description="Disordered" evidence="1">
    <location>
        <begin position="779"/>
        <end position="807"/>
    </location>
</feature>
<gene>
    <name evidence="2" type="ORF">EPI10_029598</name>
</gene>
<name>A0A5B6V2B7_9ROSI</name>
<dbReference type="Proteomes" id="UP000325315">
    <property type="component" value="Unassembled WGS sequence"/>
</dbReference>
<feature type="compositionally biased region" description="Pro residues" evidence="1">
    <location>
        <begin position="247"/>
        <end position="257"/>
    </location>
</feature>
<protein>
    <submittedName>
        <fullName evidence="2">YLP motif-containing protein 1</fullName>
    </submittedName>
</protein>
<dbReference type="PANTHER" id="PTHR13413:SF0">
    <property type="entry name" value="YLP MOTIF-CONTAINING PROTEIN 1"/>
    <property type="match status" value="1"/>
</dbReference>
<dbReference type="InterPro" id="IPR026314">
    <property type="entry name" value="YLP_motif_con_p1"/>
</dbReference>
<organism evidence="2 3">
    <name type="scientific">Gossypium australe</name>
    <dbReference type="NCBI Taxonomy" id="47621"/>
    <lineage>
        <taxon>Eukaryota</taxon>
        <taxon>Viridiplantae</taxon>
        <taxon>Streptophyta</taxon>
        <taxon>Embryophyta</taxon>
        <taxon>Tracheophyta</taxon>
        <taxon>Spermatophyta</taxon>
        <taxon>Magnoliopsida</taxon>
        <taxon>eudicotyledons</taxon>
        <taxon>Gunneridae</taxon>
        <taxon>Pentapetalae</taxon>
        <taxon>rosids</taxon>
        <taxon>malvids</taxon>
        <taxon>Malvales</taxon>
        <taxon>Malvaceae</taxon>
        <taxon>Malvoideae</taxon>
        <taxon>Gossypium</taxon>
    </lineage>
</organism>
<dbReference type="GO" id="GO:0032204">
    <property type="term" value="P:regulation of telomere maintenance"/>
    <property type="evidence" value="ECO:0007669"/>
    <property type="project" value="TreeGrafter"/>
</dbReference>
<dbReference type="GO" id="GO:0005634">
    <property type="term" value="C:nucleus"/>
    <property type="evidence" value="ECO:0007669"/>
    <property type="project" value="InterPro"/>
</dbReference>
<feature type="compositionally biased region" description="Low complexity" evidence="1">
    <location>
        <begin position="47"/>
        <end position="56"/>
    </location>
</feature>
<feature type="region of interest" description="Disordered" evidence="1">
    <location>
        <begin position="47"/>
        <end position="97"/>
    </location>
</feature>
<feature type="compositionally biased region" description="Polar residues" evidence="1">
    <location>
        <begin position="789"/>
        <end position="803"/>
    </location>
</feature>
<evidence type="ECO:0000313" key="2">
    <source>
        <dbReference type="EMBL" id="KAA3463181.1"/>
    </source>
</evidence>
<dbReference type="SUPFAM" id="SSF52540">
    <property type="entry name" value="P-loop containing nucleoside triphosphate hydrolases"/>
    <property type="match status" value="2"/>
</dbReference>
<dbReference type="AlphaFoldDB" id="A0A5B6V2B7"/>
<reference evidence="3" key="1">
    <citation type="journal article" date="2019" name="Plant Biotechnol. J.">
        <title>Genome sequencing of the Australian wild diploid species Gossypium australe highlights disease resistance and delayed gland morphogenesis.</title>
        <authorList>
            <person name="Cai Y."/>
            <person name="Cai X."/>
            <person name="Wang Q."/>
            <person name="Wang P."/>
            <person name="Zhang Y."/>
            <person name="Cai C."/>
            <person name="Xu Y."/>
            <person name="Wang K."/>
            <person name="Zhou Z."/>
            <person name="Wang C."/>
            <person name="Geng S."/>
            <person name="Li B."/>
            <person name="Dong Q."/>
            <person name="Hou Y."/>
            <person name="Wang H."/>
            <person name="Ai P."/>
            <person name="Liu Z."/>
            <person name="Yi F."/>
            <person name="Sun M."/>
            <person name="An G."/>
            <person name="Cheng J."/>
            <person name="Zhang Y."/>
            <person name="Shi Q."/>
            <person name="Xie Y."/>
            <person name="Shi X."/>
            <person name="Chang Y."/>
            <person name="Huang F."/>
            <person name="Chen Y."/>
            <person name="Hong S."/>
            <person name="Mi L."/>
            <person name="Sun Q."/>
            <person name="Zhang L."/>
            <person name="Zhou B."/>
            <person name="Peng R."/>
            <person name="Zhang X."/>
            <person name="Liu F."/>
        </authorList>
    </citation>
    <scope>NUCLEOTIDE SEQUENCE [LARGE SCALE GENOMIC DNA]</scope>
    <source>
        <strain evidence="3">cv. PA1801</strain>
    </source>
</reference>